<dbReference type="EMBL" id="RBVM01000001">
    <property type="protein sequence ID" value="RKO39061.1"/>
    <property type="molecule type" value="Genomic_DNA"/>
</dbReference>
<accession>A0A8B3F240</accession>
<organism evidence="1">
    <name type="scientific">Lactococcus lactis subsp. lactis bv. diacetylactis</name>
    <dbReference type="NCBI Taxonomy" id="44688"/>
    <lineage>
        <taxon>Bacteria</taxon>
        <taxon>Bacillati</taxon>
        <taxon>Bacillota</taxon>
        <taxon>Bacilli</taxon>
        <taxon>Lactobacillales</taxon>
        <taxon>Streptococcaceae</taxon>
        <taxon>Lactococcus</taxon>
    </lineage>
</organism>
<comment type="caution">
    <text evidence="1">The sequence shown here is derived from an EMBL/GenBank/DDBJ whole genome shotgun (WGS) entry which is preliminary data.</text>
</comment>
<evidence type="ECO:0000313" key="1">
    <source>
        <dbReference type="EMBL" id="RKO39061.1"/>
    </source>
</evidence>
<reference evidence="1" key="1">
    <citation type="submission" date="2018-10" db="EMBL/GenBank/DDBJ databases">
        <title>Chromosomal inversion in Lactococcus lactis subsp. lactis bv. diacetylactis S50.</title>
        <authorList>
            <person name="Kojic M."/>
            <person name="Jovcic B."/>
        </authorList>
    </citation>
    <scope>NUCLEOTIDE SEQUENCE</scope>
    <source>
        <strain evidence="1">S50</strain>
    </source>
</reference>
<protein>
    <submittedName>
        <fullName evidence="1">Uncharacterized protein</fullName>
    </submittedName>
</protein>
<gene>
    <name evidence="1" type="ORF">D8K17_12550</name>
</gene>
<proteinExistence type="predicted"/>
<dbReference type="AlphaFoldDB" id="A0A8B3F240"/>
<name>A0A8B3F240_LACLL</name>
<sequence length="64" mass="7844">MLSVSSVNFFYCFFIEVEEETILKSTSFFNVKRFQEKWTSFAFVERFLREFMFANFKKSVKIKE</sequence>